<proteinExistence type="predicted"/>
<protein>
    <submittedName>
        <fullName evidence="2">Uncharacterized protein</fullName>
    </submittedName>
</protein>
<accession>A0A1W1UHY4</accession>
<dbReference type="OrthoDB" id="9776005at2"/>
<organism evidence="2 3">
    <name type="scientific">Desulfonispora thiosulfatigenes DSM 11270</name>
    <dbReference type="NCBI Taxonomy" id="656914"/>
    <lineage>
        <taxon>Bacteria</taxon>
        <taxon>Bacillati</taxon>
        <taxon>Bacillota</taxon>
        <taxon>Clostridia</taxon>
        <taxon>Eubacteriales</taxon>
        <taxon>Peptococcaceae</taxon>
        <taxon>Desulfonispora</taxon>
    </lineage>
</organism>
<reference evidence="2 3" key="1">
    <citation type="submission" date="2017-04" db="EMBL/GenBank/DDBJ databases">
        <authorList>
            <person name="Afonso C.L."/>
            <person name="Miller P.J."/>
            <person name="Scott M.A."/>
            <person name="Spackman E."/>
            <person name="Goraichik I."/>
            <person name="Dimitrov K.M."/>
            <person name="Suarez D.L."/>
            <person name="Swayne D.E."/>
        </authorList>
    </citation>
    <scope>NUCLEOTIDE SEQUENCE [LARGE SCALE GENOMIC DNA]</scope>
    <source>
        <strain evidence="2 3">DSM 11270</strain>
    </source>
</reference>
<keyword evidence="1" id="KW-0812">Transmembrane</keyword>
<dbReference type="EMBL" id="FWWT01000006">
    <property type="protein sequence ID" value="SMB80680.1"/>
    <property type="molecule type" value="Genomic_DNA"/>
</dbReference>
<evidence type="ECO:0000256" key="1">
    <source>
        <dbReference type="SAM" id="Phobius"/>
    </source>
</evidence>
<dbReference type="STRING" id="656914.SAMN00017405_1974"/>
<sequence length="528" mass="61524">MNYNIDYSDASNRQEIIGIYSLYYYIVSGASYAFDIGNLVILLLIYMVEEGRLNAYAMKVYEIKTFINEYLIGIECVDEYNLDEIAENLVSKLQGAKPNGDPIKFEYYDHEIRSVKSVKVAYVDYSLKDEGFKITDKGLEFLISSKEIPQEAKLTVAMYLFKLQLEKKKYKAALNTIKSINLETLRQLDIKNEILSMNRFGRDEASRLYKKYWGDFFDLRSEETSHYEDAKERLQLYKESKYLEKNNITLTPEDIEVLRVIEIELSKSSNLQAVYTNEISKMPVEMLEIDKSSMINIFLSLFNLKEHFDELTKLDTPIDRFINSVQPLLLPKRNKRFGVAVALSGQKVTRQMENIAAEEIDVKPQKHEDFEKIYDGRMKNNYLKLFEMLVEYLIKLNSTIENISDFISYVEQEKGSAAIGSIDFLSFLLSLSYLPDVQRENKYGSDNVQVIQLNERNLIIDKPIELFQVQELLTYFWFQKMKITYNAEIHIATEPDQKVQINGEDDRTIGNLKISLIEKGNLKNGQEY</sequence>
<name>A0A1W1UHY4_DESTI</name>
<dbReference type="RefSeq" id="WP_084052015.1">
    <property type="nucleotide sequence ID" value="NZ_FWWT01000006.1"/>
</dbReference>
<dbReference type="Proteomes" id="UP000192731">
    <property type="component" value="Unassembled WGS sequence"/>
</dbReference>
<evidence type="ECO:0000313" key="3">
    <source>
        <dbReference type="Proteomes" id="UP000192731"/>
    </source>
</evidence>
<feature type="transmembrane region" description="Helical" evidence="1">
    <location>
        <begin position="22"/>
        <end position="48"/>
    </location>
</feature>
<evidence type="ECO:0000313" key="2">
    <source>
        <dbReference type="EMBL" id="SMB80680.1"/>
    </source>
</evidence>
<gene>
    <name evidence="2" type="ORF">SAMN00017405_1974</name>
</gene>
<keyword evidence="1" id="KW-0472">Membrane</keyword>
<keyword evidence="3" id="KW-1185">Reference proteome</keyword>
<dbReference type="AlphaFoldDB" id="A0A1W1UHY4"/>
<keyword evidence="1" id="KW-1133">Transmembrane helix</keyword>